<comment type="caution">
    <text evidence="4">The sequence shown here is derived from an EMBL/GenBank/DDBJ whole genome shotgun (WGS) entry which is preliminary data.</text>
</comment>
<gene>
    <name evidence="4" type="ORF">CYMTET_40168</name>
</gene>
<accession>A0AAE0C8L8</accession>
<proteinExistence type="predicted"/>
<feature type="coiled-coil region" evidence="1">
    <location>
        <begin position="45"/>
        <end position="86"/>
    </location>
</feature>
<dbReference type="InterPro" id="IPR036514">
    <property type="entry name" value="SGNH_hydro_sf"/>
</dbReference>
<evidence type="ECO:0000256" key="3">
    <source>
        <dbReference type="SAM" id="Phobius"/>
    </source>
</evidence>
<evidence type="ECO:0000256" key="1">
    <source>
        <dbReference type="SAM" id="Coils"/>
    </source>
</evidence>
<evidence type="ECO:0000313" key="5">
    <source>
        <dbReference type="Proteomes" id="UP001190700"/>
    </source>
</evidence>
<evidence type="ECO:0000313" key="4">
    <source>
        <dbReference type="EMBL" id="KAK3250438.1"/>
    </source>
</evidence>
<dbReference type="Proteomes" id="UP001190700">
    <property type="component" value="Unassembled WGS sequence"/>
</dbReference>
<keyword evidence="3" id="KW-1133">Transmembrane helix</keyword>
<dbReference type="AlphaFoldDB" id="A0AAE0C8L8"/>
<keyword evidence="1" id="KW-0175">Coiled coil</keyword>
<dbReference type="Gene3D" id="3.40.50.1110">
    <property type="entry name" value="SGNH hydrolase"/>
    <property type="match status" value="1"/>
</dbReference>
<dbReference type="EMBL" id="LGRX02026708">
    <property type="protein sequence ID" value="KAK3250438.1"/>
    <property type="molecule type" value="Genomic_DNA"/>
</dbReference>
<reference evidence="4 5" key="1">
    <citation type="journal article" date="2015" name="Genome Biol. Evol.">
        <title>Comparative Genomics of a Bacterivorous Green Alga Reveals Evolutionary Causalities and Consequences of Phago-Mixotrophic Mode of Nutrition.</title>
        <authorList>
            <person name="Burns J.A."/>
            <person name="Paasch A."/>
            <person name="Narechania A."/>
            <person name="Kim E."/>
        </authorList>
    </citation>
    <scope>NUCLEOTIDE SEQUENCE [LARGE SCALE GENOMIC DNA]</scope>
    <source>
        <strain evidence="4 5">PLY_AMNH</strain>
    </source>
</reference>
<name>A0AAE0C8L8_9CHLO</name>
<dbReference type="SUPFAM" id="SSF52266">
    <property type="entry name" value="SGNH hydrolase"/>
    <property type="match status" value="1"/>
</dbReference>
<feature type="compositionally biased region" description="Basic and acidic residues" evidence="2">
    <location>
        <begin position="483"/>
        <end position="509"/>
    </location>
</feature>
<feature type="compositionally biased region" description="Low complexity" evidence="2">
    <location>
        <begin position="104"/>
        <end position="114"/>
    </location>
</feature>
<evidence type="ECO:0000256" key="2">
    <source>
        <dbReference type="SAM" id="MobiDB-lite"/>
    </source>
</evidence>
<keyword evidence="5" id="KW-1185">Reference proteome</keyword>
<feature type="region of interest" description="Disordered" evidence="2">
    <location>
        <begin position="97"/>
        <end position="142"/>
    </location>
</feature>
<feature type="region of interest" description="Disordered" evidence="2">
    <location>
        <begin position="480"/>
        <end position="509"/>
    </location>
</feature>
<feature type="transmembrane region" description="Helical" evidence="3">
    <location>
        <begin position="20"/>
        <end position="40"/>
    </location>
</feature>
<organism evidence="4 5">
    <name type="scientific">Cymbomonas tetramitiformis</name>
    <dbReference type="NCBI Taxonomy" id="36881"/>
    <lineage>
        <taxon>Eukaryota</taxon>
        <taxon>Viridiplantae</taxon>
        <taxon>Chlorophyta</taxon>
        <taxon>Pyramimonadophyceae</taxon>
        <taxon>Pyramimonadales</taxon>
        <taxon>Pyramimonadaceae</taxon>
        <taxon>Cymbomonas</taxon>
    </lineage>
</organism>
<keyword evidence="3" id="KW-0812">Transmembrane</keyword>
<protein>
    <submittedName>
        <fullName evidence="4">Uncharacterized protein</fullName>
    </submittedName>
</protein>
<sequence>MAPRNLGCKSPLPTTSQSVAAIVVITVVVGVIVFSASSHFSTSPTIDLEKERKEWHQKEAELNQQVQRLAEQVEELRAVARSKEALLGQRRVSVDPRVTDPPVKKVVSKPTVAPKPRKPVTAPKRAVPTASKPQPQEVKASESYTPASLMSSMQSALATFTSPMVETPTANENAPRDPRNFMADLNYFVLGTWNKEEFVPAAFTALPEGDDWQKAMYYDTAQRYRMFDKGGAQDCLRNKKVAVLGDSYMVGFYVGLLDVATGETTTQSRYAISSDAYVVENHFHAIAAQQKDMDLRLHYGKWAPCSVLSMNRRIDRNDTKMMNRLADWATADYVVMNALMHDIKIRGILNPEMNLTETQWLDSYVVELRKMLTVFQQYKINLVWATGPSHDQRYVDKQYQPYQNDHRLLRYNTAAAQVVVEEFGYKFLDVFHMTHACKSKLCYDGVKGDGSKRGFDGHHRSRMNNRMKAQMLLNHICPQPAKEGNEISPPKERPDFNEMHKYLKDKVRT</sequence>
<keyword evidence="3" id="KW-0472">Membrane</keyword>